<gene>
    <name evidence="1" type="ORF">GCM10010411_35860</name>
</gene>
<organism evidence="1 2">
    <name type="scientific">Actinomadura fulvescens</name>
    <dbReference type="NCBI Taxonomy" id="46160"/>
    <lineage>
        <taxon>Bacteria</taxon>
        <taxon>Bacillati</taxon>
        <taxon>Actinomycetota</taxon>
        <taxon>Actinomycetes</taxon>
        <taxon>Streptosporangiales</taxon>
        <taxon>Thermomonosporaceae</taxon>
        <taxon>Actinomadura</taxon>
    </lineage>
</organism>
<keyword evidence="2" id="KW-1185">Reference proteome</keyword>
<reference evidence="1 2" key="1">
    <citation type="journal article" date="2019" name="Int. J. Syst. Evol. Microbiol.">
        <title>The Global Catalogue of Microorganisms (GCM) 10K type strain sequencing project: providing services to taxonomists for standard genome sequencing and annotation.</title>
        <authorList>
            <consortium name="The Broad Institute Genomics Platform"/>
            <consortium name="The Broad Institute Genome Sequencing Center for Infectious Disease"/>
            <person name="Wu L."/>
            <person name="Ma J."/>
        </authorList>
    </citation>
    <scope>NUCLEOTIDE SEQUENCE [LARGE SCALE GENOMIC DNA]</scope>
    <source>
        <strain evidence="1 2">JCM 6833</strain>
    </source>
</reference>
<name>A0ABN3PTM8_9ACTN</name>
<accession>A0ABN3PTM8</accession>
<sequence>MRNGAQSAGADRTGTVGRVARRGIVGGALVLGLGACGLVGGDGNTGAICTDTKQAYQQYIDQVRSASAADPAPWKQATEQLAGRIDGLAKKAEKKELKKALTDESARLRTAAASVGTGDAAQLNAAMSGTPERIGNACS</sequence>
<protein>
    <submittedName>
        <fullName evidence="1">Uncharacterized protein</fullName>
    </submittedName>
</protein>
<dbReference type="RefSeq" id="WP_344542222.1">
    <property type="nucleotide sequence ID" value="NZ_BAAATD010000004.1"/>
</dbReference>
<dbReference type="EMBL" id="BAAATD010000004">
    <property type="protein sequence ID" value="GAA2599115.1"/>
    <property type="molecule type" value="Genomic_DNA"/>
</dbReference>
<proteinExistence type="predicted"/>
<evidence type="ECO:0000313" key="2">
    <source>
        <dbReference type="Proteomes" id="UP001501509"/>
    </source>
</evidence>
<evidence type="ECO:0000313" key="1">
    <source>
        <dbReference type="EMBL" id="GAA2599115.1"/>
    </source>
</evidence>
<dbReference type="Proteomes" id="UP001501509">
    <property type="component" value="Unassembled WGS sequence"/>
</dbReference>
<comment type="caution">
    <text evidence="1">The sequence shown here is derived from an EMBL/GenBank/DDBJ whole genome shotgun (WGS) entry which is preliminary data.</text>
</comment>